<name>A0AAN7ZTP2_9PEZI</name>
<accession>A0AAN7ZTP2</accession>
<comment type="caution">
    <text evidence="1">The sequence shown here is derived from an EMBL/GenBank/DDBJ whole genome shotgun (WGS) entry which is preliminary data.</text>
</comment>
<proteinExistence type="predicted"/>
<organism evidence="1 2">
    <name type="scientific">Elasticomyces elasticus</name>
    <dbReference type="NCBI Taxonomy" id="574655"/>
    <lineage>
        <taxon>Eukaryota</taxon>
        <taxon>Fungi</taxon>
        <taxon>Dikarya</taxon>
        <taxon>Ascomycota</taxon>
        <taxon>Pezizomycotina</taxon>
        <taxon>Dothideomycetes</taxon>
        <taxon>Dothideomycetidae</taxon>
        <taxon>Mycosphaerellales</taxon>
        <taxon>Teratosphaeriaceae</taxon>
        <taxon>Elasticomyces</taxon>
    </lineage>
</organism>
<dbReference type="EMBL" id="JAVRQU010000010">
    <property type="protein sequence ID" value="KAK5698224.1"/>
    <property type="molecule type" value="Genomic_DNA"/>
</dbReference>
<evidence type="ECO:0000313" key="1">
    <source>
        <dbReference type="EMBL" id="KAK5698224.1"/>
    </source>
</evidence>
<protein>
    <submittedName>
        <fullName evidence="1">Uncharacterized protein</fullName>
    </submittedName>
</protein>
<dbReference type="AlphaFoldDB" id="A0AAN7ZTP2"/>
<gene>
    <name evidence="1" type="ORF">LTR97_007185</name>
</gene>
<sequence>MFIITTTQRPFLHKTWSPQPFYDFQQSCATEIYELALYQEGGIVMRKTRRGWLWKRRGTFVPDTNWKSTIATARSLQLVCKSTSVDCRALFWALNTFLLSCDVSPPYSAKPIAKTMRTPHEFLAWLSQRHTPVNVRGLVFYIGKGPNEVALPILSDFAKSVRHIDVQCELEWDTGQGHPHSRIRFPVLQFGAVFMAAAHFARTSMRESAVLDYERQFTEILAQALEGAAEYWSGRGIGNEEMVDAMAVAQWWATWSDDMHADKTRAIPPILVAAHARSLGQQGL</sequence>
<reference evidence="1" key="1">
    <citation type="submission" date="2023-08" db="EMBL/GenBank/DDBJ databases">
        <title>Black Yeasts Isolated from many extreme environments.</title>
        <authorList>
            <person name="Coleine C."/>
            <person name="Stajich J.E."/>
            <person name="Selbmann L."/>
        </authorList>
    </citation>
    <scope>NUCLEOTIDE SEQUENCE</scope>
    <source>
        <strain evidence="1">CCFEE 5810</strain>
    </source>
</reference>
<evidence type="ECO:0000313" key="2">
    <source>
        <dbReference type="Proteomes" id="UP001310594"/>
    </source>
</evidence>
<dbReference type="Proteomes" id="UP001310594">
    <property type="component" value="Unassembled WGS sequence"/>
</dbReference>